<evidence type="ECO:0008006" key="5">
    <source>
        <dbReference type="Google" id="ProtNLM"/>
    </source>
</evidence>
<feature type="transmembrane region" description="Helical" evidence="2">
    <location>
        <begin position="252"/>
        <end position="271"/>
    </location>
</feature>
<dbReference type="RefSeq" id="WP_161101690.1">
    <property type="nucleotide sequence ID" value="NZ_JBHLYI010000012.1"/>
</dbReference>
<sequence>MTAVQQAPPTRQEPRRRPGPRRFAPRTAAARIRALAALVVVALAATLAAMWIAVSDARHGMRVIGHDAGPQVVATSDLYFQLTDMDAQLATALLIGGSQGLGVTRDQALARYDEDRAKAAAALLQAAKLADEPSEAATAQAVVMALGSYERIAGQALLLDRQAGHTAGPPSSRVLDLYRQATDLMKLDVLPKAYNLTLDDGTLVRHTYEDERAAVRNGIVAVVVTGLLLVALLVVLQVFLTRRFRRVLNPALALATLVALALTGTAAAVLSGQAADLRRAKVDGFDSVLALSRARAIGNSANADQTRFLLDPERADTYEQQFMTKAQSVLYLKAGNLAAYNQAVQRQAARTGFLGFLGAEAARRGVPGQEAAFGSVLTTYKAYQADDRRIRDLVTAGRRDEAVRARLGAAAGASSGDFATYDRALVKLIGIHRAAFDDAVRDGDGGTRHWDAGLPVAGLVIVALVLAGVRPRLAEYR</sequence>
<evidence type="ECO:0000313" key="3">
    <source>
        <dbReference type="EMBL" id="MXQ63545.1"/>
    </source>
</evidence>
<name>A0A6I4W5C9_9ACTN</name>
<dbReference type="Proteomes" id="UP000431901">
    <property type="component" value="Unassembled WGS sequence"/>
</dbReference>
<dbReference type="OrthoDB" id="569023at2"/>
<dbReference type="AlphaFoldDB" id="A0A6I4W5C9"/>
<feature type="region of interest" description="Disordered" evidence="1">
    <location>
        <begin position="1"/>
        <end position="23"/>
    </location>
</feature>
<keyword evidence="2" id="KW-1133">Transmembrane helix</keyword>
<gene>
    <name evidence="3" type="ORF">GQ466_05835</name>
</gene>
<organism evidence="3 4">
    <name type="scientific">Actinomadura rayongensis</name>
    <dbReference type="NCBI Taxonomy" id="1429076"/>
    <lineage>
        <taxon>Bacteria</taxon>
        <taxon>Bacillati</taxon>
        <taxon>Actinomycetota</taxon>
        <taxon>Actinomycetes</taxon>
        <taxon>Streptosporangiales</taxon>
        <taxon>Thermomonosporaceae</taxon>
        <taxon>Actinomadura</taxon>
    </lineage>
</organism>
<keyword evidence="2" id="KW-0472">Membrane</keyword>
<evidence type="ECO:0000256" key="1">
    <source>
        <dbReference type="SAM" id="MobiDB-lite"/>
    </source>
</evidence>
<evidence type="ECO:0000256" key="2">
    <source>
        <dbReference type="SAM" id="Phobius"/>
    </source>
</evidence>
<evidence type="ECO:0000313" key="4">
    <source>
        <dbReference type="Proteomes" id="UP000431901"/>
    </source>
</evidence>
<proteinExistence type="predicted"/>
<keyword evidence="2" id="KW-0812">Transmembrane</keyword>
<keyword evidence="4" id="KW-1185">Reference proteome</keyword>
<reference evidence="3 4" key="1">
    <citation type="submission" date="2019-12" db="EMBL/GenBank/DDBJ databases">
        <title>Nocardia macrotermitis sp. nov. and Nocardia aurantia sp. nov., isolated from the gut of the fungus growing-termite Macrotermes natalensis.</title>
        <authorList>
            <person name="Christine B."/>
            <person name="Rene B."/>
        </authorList>
    </citation>
    <scope>NUCLEOTIDE SEQUENCE [LARGE SCALE GENOMIC DNA]</scope>
    <source>
        <strain evidence="3 4">DSM 102126</strain>
    </source>
</reference>
<accession>A0A6I4W5C9</accession>
<feature type="transmembrane region" description="Helical" evidence="2">
    <location>
        <begin position="219"/>
        <end position="240"/>
    </location>
</feature>
<dbReference type="EMBL" id="WUTW01000001">
    <property type="protein sequence ID" value="MXQ63545.1"/>
    <property type="molecule type" value="Genomic_DNA"/>
</dbReference>
<feature type="transmembrane region" description="Helical" evidence="2">
    <location>
        <begin position="32"/>
        <end position="54"/>
    </location>
</feature>
<protein>
    <recommendedName>
        <fullName evidence="5">Secreted protein</fullName>
    </recommendedName>
</protein>
<comment type="caution">
    <text evidence="3">The sequence shown here is derived from an EMBL/GenBank/DDBJ whole genome shotgun (WGS) entry which is preliminary data.</text>
</comment>